<dbReference type="GO" id="GO:0005737">
    <property type="term" value="C:cytoplasm"/>
    <property type="evidence" value="ECO:0007669"/>
    <property type="project" value="TreeGrafter"/>
</dbReference>
<dbReference type="PANTHER" id="PTHR43441:SF11">
    <property type="entry name" value="RIBOSOMAL-PROTEIN-SERINE ACETYLTRANSFERASE"/>
    <property type="match status" value="1"/>
</dbReference>
<dbReference type="GO" id="GO:0008999">
    <property type="term" value="F:protein-N-terminal-alanine acetyltransferase activity"/>
    <property type="evidence" value="ECO:0007669"/>
    <property type="project" value="TreeGrafter"/>
</dbReference>
<dbReference type="GO" id="GO:1990189">
    <property type="term" value="F:protein N-terminal-serine acetyltransferase activity"/>
    <property type="evidence" value="ECO:0007669"/>
    <property type="project" value="TreeGrafter"/>
</dbReference>
<sequence>MDPSFQDETEQALIRQHAYQVTDKLLLRPVLQSEAQVSFDLVDKNRERLREWLYWVDDIRYVKDECKFVKEAQARVQDGKTLELGLYYRVSTSSEEWTMIGMCGFVTILNDHGKLGYWIDSSFTGKGIITACCTYLIKLGLETLKFDSISLDAEPENVKSIAVAKRLGLVTDGIVYQSNQFGKEVDVFTFTLPKTKPT</sequence>
<organism evidence="2">
    <name type="scientific">Phallusia mammillata</name>
    <dbReference type="NCBI Taxonomy" id="59560"/>
    <lineage>
        <taxon>Eukaryota</taxon>
        <taxon>Metazoa</taxon>
        <taxon>Chordata</taxon>
        <taxon>Tunicata</taxon>
        <taxon>Ascidiacea</taxon>
        <taxon>Phlebobranchia</taxon>
        <taxon>Ascidiidae</taxon>
        <taxon>Phallusia</taxon>
    </lineage>
</organism>
<name>A0A6F9DHQ6_9ASCI</name>
<evidence type="ECO:0000313" key="2">
    <source>
        <dbReference type="EMBL" id="CAB3262952.1"/>
    </source>
</evidence>
<feature type="domain" description="N-acetyltransferase" evidence="1">
    <location>
        <begin position="25"/>
        <end position="197"/>
    </location>
</feature>
<reference evidence="2" key="1">
    <citation type="submission" date="2020-04" db="EMBL/GenBank/DDBJ databases">
        <authorList>
            <person name="Neveu A P."/>
        </authorList>
    </citation>
    <scope>NUCLEOTIDE SEQUENCE</scope>
    <source>
        <tissue evidence="2">Whole embryo</tissue>
    </source>
</reference>
<dbReference type="InterPro" id="IPR000182">
    <property type="entry name" value="GNAT_dom"/>
</dbReference>
<dbReference type="EMBL" id="LR787090">
    <property type="protein sequence ID" value="CAB3262952.1"/>
    <property type="molecule type" value="mRNA"/>
</dbReference>
<accession>A0A6F9DHQ6</accession>
<dbReference type="InterPro" id="IPR016181">
    <property type="entry name" value="Acyl_CoA_acyltransferase"/>
</dbReference>
<evidence type="ECO:0000259" key="1">
    <source>
        <dbReference type="PROSITE" id="PS51186"/>
    </source>
</evidence>
<dbReference type="PANTHER" id="PTHR43441">
    <property type="entry name" value="RIBOSOMAL-PROTEIN-SERINE ACETYLTRANSFERASE"/>
    <property type="match status" value="1"/>
</dbReference>
<dbReference type="InterPro" id="IPR051908">
    <property type="entry name" value="Ribosomal_N-acetyltransferase"/>
</dbReference>
<dbReference type="AlphaFoldDB" id="A0A6F9DHQ6"/>
<dbReference type="Pfam" id="PF13302">
    <property type="entry name" value="Acetyltransf_3"/>
    <property type="match status" value="1"/>
</dbReference>
<gene>
    <name evidence="2" type="primary">LOC100185738</name>
</gene>
<proteinExistence type="evidence at transcript level"/>
<dbReference type="SUPFAM" id="SSF55729">
    <property type="entry name" value="Acyl-CoA N-acyltransferases (Nat)"/>
    <property type="match status" value="1"/>
</dbReference>
<dbReference type="Gene3D" id="3.40.630.30">
    <property type="match status" value="1"/>
</dbReference>
<dbReference type="PROSITE" id="PS51186">
    <property type="entry name" value="GNAT"/>
    <property type="match status" value="1"/>
</dbReference>
<protein>
    <submittedName>
        <fullName evidence="2">Uncharacterized protein LOC100185738</fullName>
    </submittedName>
</protein>